<evidence type="ECO:0000313" key="8">
    <source>
        <dbReference type="Proteomes" id="UP000515160"/>
    </source>
</evidence>
<dbReference type="GO" id="GO:0005576">
    <property type="term" value="C:extracellular region"/>
    <property type="evidence" value="ECO:0007669"/>
    <property type="project" value="InterPro"/>
</dbReference>
<feature type="domain" description="Chitin-binding type-2" evidence="7">
    <location>
        <begin position="36"/>
        <end position="96"/>
    </location>
</feature>
<keyword evidence="2 6" id="KW-0732">Signal</keyword>
<protein>
    <submittedName>
        <fullName evidence="9">Peritrophin-1</fullName>
    </submittedName>
</protein>
<sequence length="241" mass="27509">MLKFFWSTLLLVVALASCSYGNIYGFRVEAEPPIQMSQCPAYDDPNHLVMLSYPNNCRKYYTCLKGLAHAHQCPENYYWSQLTYRCDFKQYSNCEQTYEYPTLEIEQYSPYPGDCNLYYENRILRCPVNYHWNAQTQRCDLPQFAGCAAPTPQYPTWNPITPAIVPTAATPPTVIPFPNESTVPIDPAYYCSNTGQGNYLPYPGDCHKFIYCGPIATVLYCPEGLFWNLNTQSCDLSTVGC</sequence>
<dbReference type="SUPFAM" id="SSF57625">
    <property type="entry name" value="Invertebrate chitin-binding proteins"/>
    <property type="match status" value="3"/>
</dbReference>
<keyword evidence="1" id="KW-0147">Chitin-binding</keyword>
<dbReference type="PANTHER" id="PTHR23301:SF106">
    <property type="entry name" value="CHITIN-BINDING TYPE-2 DOMAIN-CONTAINING PROTEIN-RELATED"/>
    <property type="match status" value="1"/>
</dbReference>
<reference evidence="9" key="1">
    <citation type="submission" date="2025-08" db="UniProtKB">
        <authorList>
            <consortium name="RefSeq"/>
        </authorList>
    </citation>
    <scope>IDENTIFICATION</scope>
    <source>
        <strain evidence="9">15112-1751.03</strain>
        <tissue evidence="9">Whole Adult</tissue>
    </source>
</reference>
<feature type="domain" description="Chitin-binding type-2" evidence="7">
    <location>
        <begin position="188"/>
        <end position="241"/>
    </location>
</feature>
<evidence type="ECO:0000256" key="5">
    <source>
        <dbReference type="ARBA" id="ARBA00023180"/>
    </source>
</evidence>
<evidence type="ECO:0000256" key="6">
    <source>
        <dbReference type="SAM" id="SignalP"/>
    </source>
</evidence>
<evidence type="ECO:0000313" key="9">
    <source>
        <dbReference type="RefSeq" id="XP_034101896.2"/>
    </source>
</evidence>
<organism evidence="8 9">
    <name type="scientific">Drosophila albomicans</name>
    <name type="common">Fruit fly</name>
    <dbReference type="NCBI Taxonomy" id="7291"/>
    <lineage>
        <taxon>Eukaryota</taxon>
        <taxon>Metazoa</taxon>
        <taxon>Ecdysozoa</taxon>
        <taxon>Arthropoda</taxon>
        <taxon>Hexapoda</taxon>
        <taxon>Insecta</taxon>
        <taxon>Pterygota</taxon>
        <taxon>Neoptera</taxon>
        <taxon>Endopterygota</taxon>
        <taxon>Diptera</taxon>
        <taxon>Brachycera</taxon>
        <taxon>Muscomorpha</taxon>
        <taxon>Ephydroidea</taxon>
        <taxon>Drosophilidae</taxon>
        <taxon>Drosophila</taxon>
    </lineage>
</organism>
<dbReference type="InterPro" id="IPR051940">
    <property type="entry name" value="Chitin_bind-dev_reg"/>
</dbReference>
<dbReference type="PROSITE" id="PS50940">
    <property type="entry name" value="CHIT_BIND_II"/>
    <property type="match status" value="2"/>
</dbReference>
<dbReference type="Pfam" id="PF01607">
    <property type="entry name" value="CBM_14"/>
    <property type="match status" value="2"/>
</dbReference>
<evidence type="ECO:0000256" key="3">
    <source>
        <dbReference type="ARBA" id="ARBA00022737"/>
    </source>
</evidence>
<keyword evidence="5" id="KW-0325">Glycoprotein</keyword>
<evidence type="ECO:0000256" key="4">
    <source>
        <dbReference type="ARBA" id="ARBA00023157"/>
    </source>
</evidence>
<dbReference type="OrthoDB" id="6020543at2759"/>
<gene>
    <name evidence="9" type="primary">LOC117566474</name>
</gene>
<dbReference type="AlphaFoldDB" id="A0A6P8WE27"/>
<accession>A0A6P8WE27</accession>
<feature type="chain" id="PRO_5038968963" evidence="6">
    <location>
        <begin position="22"/>
        <end position="241"/>
    </location>
</feature>
<dbReference type="Gene3D" id="2.170.140.10">
    <property type="entry name" value="Chitin binding domain"/>
    <property type="match status" value="2"/>
</dbReference>
<dbReference type="RefSeq" id="XP_034101896.2">
    <property type="nucleotide sequence ID" value="XM_034246005.2"/>
</dbReference>
<dbReference type="InterPro" id="IPR002557">
    <property type="entry name" value="Chitin-bd_dom"/>
</dbReference>
<proteinExistence type="predicted"/>
<dbReference type="GO" id="GO:0008061">
    <property type="term" value="F:chitin binding"/>
    <property type="evidence" value="ECO:0007669"/>
    <property type="project" value="UniProtKB-KW"/>
</dbReference>
<keyword evidence="4" id="KW-1015">Disulfide bond</keyword>
<keyword evidence="8" id="KW-1185">Reference proteome</keyword>
<evidence type="ECO:0000256" key="1">
    <source>
        <dbReference type="ARBA" id="ARBA00022669"/>
    </source>
</evidence>
<dbReference type="PROSITE" id="PS51257">
    <property type="entry name" value="PROKAR_LIPOPROTEIN"/>
    <property type="match status" value="1"/>
</dbReference>
<evidence type="ECO:0000259" key="7">
    <source>
        <dbReference type="PROSITE" id="PS50940"/>
    </source>
</evidence>
<keyword evidence="3" id="KW-0677">Repeat</keyword>
<dbReference type="InterPro" id="IPR036508">
    <property type="entry name" value="Chitin-bd_dom_sf"/>
</dbReference>
<dbReference type="Proteomes" id="UP000515160">
    <property type="component" value="Chromosome 3"/>
</dbReference>
<dbReference type="PANTHER" id="PTHR23301">
    <property type="entry name" value="CHITIN BINDING PERITROPHIN-A"/>
    <property type="match status" value="1"/>
</dbReference>
<feature type="signal peptide" evidence="6">
    <location>
        <begin position="1"/>
        <end position="21"/>
    </location>
</feature>
<name>A0A6P8WE27_DROAB</name>
<evidence type="ECO:0000256" key="2">
    <source>
        <dbReference type="ARBA" id="ARBA00022729"/>
    </source>
</evidence>
<dbReference type="SMART" id="SM00494">
    <property type="entry name" value="ChtBD2"/>
    <property type="match status" value="3"/>
</dbReference>
<dbReference type="GeneID" id="117566474"/>